<dbReference type="Proteomes" id="UP000483286">
    <property type="component" value="Unassembled WGS sequence"/>
</dbReference>
<proteinExistence type="predicted"/>
<reference evidence="1 2" key="1">
    <citation type="submission" date="2019-12" db="EMBL/GenBank/DDBJ databases">
        <title>Deinococcus sp. HMF7620 Genome sequencing and assembly.</title>
        <authorList>
            <person name="Kang H."/>
            <person name="Kim H."/>
            <person name="Joh K."/>
        </authorList>
    </citation>
    <scope>NUCLEOTIDE SEQUENCE [LARGE SCALE GENOMIC DNA]</scope>
    <source>
        <strain evidence="1 2">HMF7620</strain>
    </source>
</reference>
<organism evidence="1 2">
    <name type="scientific">Deinococcus arboris</name>
    <dbReference type="NCBI Taxonomy" id="2682977"/>
    <lineage>
        <taxon>Bacteria</taxon>
        <taxon>Thermotogati</taxon>
        <taxon>Deinococcota</taxon>
        <taxon>Deinococci</taxon>
        <taxon>Deinococcales</taxon>
        <taxon>Deinococcaceae</taxon>
        <taxon>Deinococcus</taxon>
    </lineage>
</organism>
<comment type="caution">
    <text evidence="1">The sequence shown here is derived from an EMBL/GenBank/DDBJ whole genome shotgun (WGS) entry which is preliminary data.</text>
</comment>
<evidence type="ECO:0000313" key="2">
    <source>
        <dbReference type="Proteomes" id="UP000483286"/>
    </source>
</evidence>
<dbReference type="RefSeq" id="WP_157457811.1">
    <property type="nucleotide sequence ID" value="NZ_WQLB01000003.1"/>
</dbReference>
<accession>A0A7C9HQ62</accession>
<keyword evidence="2" id="KW-1185">Reference proteome</keyword>
<evidence type="ECO:0000313" key="1">
    <source>
        <dbReference type="EMBL" id="MVN85787.1"/>
    </source>
</evidence>
<gene>
    <name evidence="1" type="ORF">GO986_03305</name>
</gene>
<dbReference type="AlphaFoldDB" id="A0A7C9HQ62"/>
<sequence length="46" mass="5259">MFDLSLLQAKDLAHQGVYGLTLNDYQEQVLLPLVREALKEEGELKE</sequence>
<name>A0A7C9HQ62_9DEIO</name>
<protein>
    <submittedName>
        <fullName evidence="1">Uncharacterized protein</fullName>
    </submittedName>
</protein>
<dbReference type="EMBL" id="WQLB01000003">
    <property type="protein sequence ID" value="MVN85787.1"/>
    <property type="molecule type" value="Genomic_DNA"/>
</dbReference>